<accession>A0A0A9B3M8</accession>
<dbReference type="AlphaFoldDB" id="A0A0A9B3M8"/>
<evidence type="ECO:0000313" key="2">
    <source>
        <dbReference type="EMBL" id="JAD57971.1"/>
    </source>
</evidence>
<name>A0A0A9B3M8_ARUDO</name>
<proteinExistence type="predicted"/>
<organism evidence="2">
    <name type="scientific">Arundo donax</name>
    <name type="common">Giant reed</name>
    <name type="synonym">Donax arundinaceus</name>
    <dbReference type="NCBI Taxonomy" id="35708"/>
    <lineage>
        <taxon>Eukaryota</taxon>
        <taxon>Viridiplantae</taxon>
        <taxon>Streptophyta</taxon>
        <taxon>Embryophyta</taxon>
        <taxon>Tracheophyta</taxon>
        <taxon>Spermatophyta</taxon>
        <taxon>Magnoliopsida</taxon>
        <taxon>Liliopsida</taxon>
        <taxon>Poales</taxon>
        <taxon>Poaceae</taxon>
        <taxon>PACMAD clade</taxon>
        <taxon>Arundinoideae</taxon>
        <taxon>Arundineae</taxon>
        <taxon>Arundo</taxon>
    </lineage>
</organism>
<reference evidence="2" key="1">
    <citation type="submission" date="2014-09" db="EMBL/GenBank/DDBJ databases">
        <authorList>
            <person name="Magalhaes I.L.F."/>
            <person name="Oliveira U."/>
            <person name="Santos F.R."/>
            <person name="Vidigal T.H.D.A."/>
            <person name="Brescovit A.D."/>
            <person name="Santos A.J."/>
        </authorList>
    </citation>
    <scope>NUCLEOTIDE SEQUENCE</scope>
    <source>
        <tissue evidence="2">Shoot tissue taken approximately 20 cm above the soil surface</tissue>
    </source>
</reference>
<sequence length="44" mass="5285">MLDIKEASLIVFPMLQFMTIFYQSGFPIVYWLCSTFCVFSLKYY</sequence>
<protein>
    <submittedName>
        <fullName evidence="2">Uncharacterized protein</fullName>
    </submittedName>
</protein>
<keyword evidence="1" id="KW-1133">Transmembrane helix</keyword>
<keyword evidence="1" id="KW-0812">Transmembrane</keyword>
<feature type="transmembrane region" description="Helical" evidence="1">
    <location>
        <begin position="20"/>
        <end position="41"/>
    </location>
</feature>
<keyword evidence="1" id="KW-0472">Membrane</keyword>
<dbReference type="EMBL" id="GBRH01239924">
    <property type="protein sequence ID" value="JAD57971.1"/>
    <property type="molecule type" value="Transcribed_RNA"/>
</dbReference>
<evidence type="ECO:0000256" key="1">
    <source>
        <dbReference type="SAM" id="Phobius"/>
    </source>
</evidence>
<reference evidence="2" key="2">
    <citation type="journal article" date="2015" name="Data Brief">
        <title>Shoot transcriptome of the giant reed, Arundo donax.</title>
        <authorList>
            <person name="Barrero R.A."/>
            <person name="Guerrero F.D."/>
            <person name="Moolhuijzen P."/>
            <person name="Goolsby J.A."/>
            <person name="Tidwell J."/>
            <person name="Bellgard S.E."/>
            <person name="Bellgard M.I."/>
        </authorList>
    </citation>
    <scope>NUCLEOTIDE SEQUENCE</scope>
    <source>
        <tissue evidence="2">Shoot tissue taken approximately 20 cm above the soil surface</tissue>
    </source>
</reference>